<evidence type="ECO:0000256" key="1">
    <source>
        <dbReference type="ARBA" id="ARBA00007689"/>
    </source>
</evidence>
<sequence>MPFFLVRYAYTGDTAGRDEHRPEHKSYLQAAADRGLILASGPFAAGEDPGAAMIYEAPGKQDVVDVVEGDPFRTHGYVASYDITEWIPMIGPWAVAAVGGRS</sequence>
<evidence type="ECO:0000259" key="2">
    <source>
        <dbReference type="Pfam" id="PF03795"/>
    </source>
</evidence>
<dbReference type="Gene3D" id="3.30.70.1060">
    <property type="entry name" value="Dimeric alpha+beta barrel"/>
    <property type="match status" value="1"/>
</dbReference>
<evidence type="ECO:0000313" key="4">
    <source>
        <dbReference type="Proteomes" id="UP000028488"/>
    </source>
</evidence>
<dbReference type="InterPro" id="IPR051807">
    <property type="entry name" value="Sec-metab_biosynth-assoc"/>
</dbReference>
<dbReference type="InterPro" id="IPR011008">
    <property type="entry name" value="Dimeric_a/b-barrel"/>
</dbReference>
<dbReference type="SUPFAM" id="SSF54909">
    <property type="entry name" value="Dimeric alpha+beta barrel"/>
    <property type="match status" value="1"/>
</dbReference>
<dbReference type="EMBL" id="CP008947">
    <property type="protein sequence ID" value="AII08240.1"/>
    <property type="molecule type" value="Genomic_DNA"/>
</dbReference>
<accession>A0A076EQA7</accession>
<reference evidence="3 4" key="1">
    <citation type="submission" date="2014-07" db="EMBL/GenBank/DDBJ databases">
        <title>Genome Sequence of Rhodococcus opacus Strain R7, a Biodegrader of Mono- and Polycyclic Aromatic Hydrocarbons.</title>
        <authorList>
            <person name="Di Gennaro P."/>
            <person name="Zampolli J."/>
            <person name="Presti I."/>
            <person name="Cappelletti M."/>
            <person name="D'Ursi P."/>
            <person name="Orro A."/>
            <person name="Mezzelani A."/>
            <person name="Milanesi L."/>
        </authorList>
    </citation>
    <scope>NUCLEOTIDE SEQUENCE [LARGE SCALE GENOMIC DNA]</scope>
    <source>
        <strain evidence="3 4">R7</strain>
    </source>
</reference>
<dbReference type="PANTHER" id="PTHR33606:SF3">
    <property type="entry name" value="PROTEIN YCII"/>
    <property type="match status" value="1"/>
</dbReference>
<dbReference type="InterPro" id="IPR005545">
    <property type="entry name" value="YCII"/>
</dbReference>
<evidence type="ECO:0000313" key="3">
    <source>
        <dbReference type="EMBL" id="AII08240.1"/>
    </source>
</evidence>
<dbReference type="PANTHER" id="PTHR33606">
    <property type="entry name" value="PROTEIN YCII"/>
    <property type="match status" value="1"/>
</dbReference>
<protein>
    <submittedName>
        <fullName evidence="3">Dehydrogenase</fullName>
    </submittedName>
</protein>
<comment type="similarity">
    <text evidence="1">Belongs to the YciI family.</text>
</comment>
<organism evidence="3 4">
    <name type="scientific">Rhodococcus opacus</name>
    <name type="common">Nocardia opaca</name>
    <dbReference type="NCBI Taxonomy" id="37919"/>
    <lineage>
        <taxon>Bacteria</taxon>
        <taxon>Bacillati</taxon>
        <taxon>Actinomycetota</taxon>
        <taxon>Actinomycetes</taxon>
        <taxon>Mycobacteriales</taxon>
        <taxon>Nocardiaceae</taxon>
        <taxon>Rhodococcus</taxon>
    </lineage>
</organism>
<dbReference type="Proteomes" id="UP000028488">
    <property type="component" value="Chromosome"/>
</dbReference>
<proteinExistence type="inferred from homology"/>
<dbReference type="RefSeq" id="WP_128641065.1">
    <property type="nucleotide sequence ID" value="NZ_CP008947.1"/>
</dbReference>
<dbReference type="AlphaFoldDB" id="A0A076EQA7"/>
<feature type="domain" description="YCII-related" evidence="2">
    <location>
        <begin position="2"/>
        <end position="86"/>
    </location>
</feature>
<dbReference type="Pfam" id="PF03795">
    <property type="entry name" value="YCII"/>
    <property type="match status" value="1"/>
</dbReference>
<gene>
    <name evidence="3" type="ORF">EP51_27895</name>
</gene>
<dbReference type="eggNOG" id="COG2350">
    <property type="taxonomic scope" value="Bacteria"/>
</dbReference>
<name>A0A076EQA7_RHOOP</name>